<keyword evidence="1 6" id="KW-0547">Nucleotide-binding</keyword>
<evidence type="ECO:0000256" key="1">
    <source>
        <dbReference type="ARBA" id="ARBA00022741"/>
    </source>
</evidence>
<dbReference type="InterPro" id="IPR014014">
    <property type="entry name" value="RNA_helicase_DEAD_Q_motif"/>
</dbReference>
<organism evidence="10 11">
    <name type="scientific">Papaver atlanticum</name>
    <dbReference type="NCBI Taxonomy" id="357466"/>
    <lineage>
        <taxon>Eukaryota</taxon>
        <taxon>Viridiplantae</taxon>
        <taxon>Streptophyta</taxon>
        <taxon>Embryophyta</taxon>
        <taxon>Tracheophyta</taxon>
        <taxon>Spermatophyta</taxon>
        <taxon>Magnoliopsida</taxon>
        <taxon>Ranunculales</taxon>
        <taxon>Papaveraceae</taxon>
        <taxon>Papaveroideae</taxon>
        <taxon>Papaver</taxon>
    </lineage>
</organism>
<protein>
    <recommendedName>
        <fullName evidence="6">ATP-dependent RNA helicase</fullName>
        <ecNumber evidence="6">3.6.4.13</ecNumber>
    </recommendedName>
</protein>
<dbReference type="SUPFAM" id="SSF52540">
    <property type="entry name" value="P-loop containing nucleoside triphosphate hydrolases"/>
    <property type="match status" value="1"/>
</dbReference>
<dbReference type="PROSITE" id="PS51192">
    <property type="entry name" value="HELICASE_ATP_BIND_1"/>
    <property type="match status" value="1"/>
</dbReference>
<proteinExistence type="inferred from homology"/>
<dbReference type="EMBL" id="JAJJMB010005871">
    <property type="protein sequence ID" value="KAI3936802.1"/>
    <property type="molecule type" value="Genomic_DNA"/>
</dbReference>
<evidence type="ECO:0000256" key="6">
    <source>
        <dbReference type="RuleBase" id="RU365068"/>
    </source>
</evidence>
<dbReference type="InterPro" id="IPR014001">
    <property type="entry name" value="Helicase_ATP-bd"/>
</dbReference>
<evidence type="ECO:0000256" key="7">
    <source>
        <dbReference type="SAM" id="MobiDB-lite"/>
    </source>
</evidence>
<feature type="short sequence motif" description="Q motif" evidence="5">
    <location>
        <begin position="84"/>
        <end position="112"/>
    </location>
</feature>
<keyword evidence="6" id="KW-0694">RNA-binding</keyword>
<dbReference type="Proteomes" id="UP001202328">
    <property type="component" value="Unassembled WGS sequence"/>
</dbReference>
<evidence type="ECO:0000256" key="2">
    <source>
        <dbReference type="ARBA" id="ARBA00022801"/>
    </source>
</evidence>
<evidence type="ECO:0000259" key="9">
    <source>
        <dbReference type="PROSITE" id="PS51195"/>
    </source>
</evidence>
<evidence type="ECO:0000256" key="5">
    <source>
        <dbReference type="PROSITE-ProRule" id="PRU00552"/>
    </source>
</evidence>
<dbReference type="Gene3D" id="3.40.50.300">
    <property type="entry name" value="P-loop containing nucleotide triphosphate hydrolases"/>
    <property type="match status" value="1"/>
</dbReference>
<keyword evidence="2 6" id="KW-0378">Hydrolase</keyword>
<evidence type="ECO:0000256" key="4">
    <source>
        <dbReference type="ARBA" id="ARBA00022840"/>
    </source>
</evidence>
<dbReference type="AlphaFoldDB" id="A0AAD4XRF1"/>
<feature type="domain" description="Helicase ATP-binding" evidence="8">
    <location>
        <begin position="115"/>
        <end position="261"/>
    </location>
</feature>
<feature type="domain" description="DEAD-box RNA helicase Q" evidence="9">
    <location>
        <begin position="84"/>
        <end position="112"/>
    </location>
</feature>
<dbReference type="SMART" id="SM00487">
    <property type="entry name" value="DEXDc"/>
    <property type="match status" value="1"/>
</dbReference>
<dbReference type="GO" id="GO:0016787">
    <property type="term" value="F:hydrolase activity"/>
    <property type="evidence" value="ECO:0007669"/>
    <property type="project" value="UniProtKB-KW"/>
</dbReference>
<dbReference type="PROSITE" id="PS51195">
    <property type="entry name" value="Q_MOTIF"/>
    <property type="match status" value="1"/>
</dbReference>
<comment type="function">
    <text evidence="6">RNA helicase.</text>
</comment>
<dbReference type="InterPro" id="IPR027417">
    <property type="entry name" value="P-loop_NTPase"/>
</dbReference>
<accession>A0AAD4XRF1</accession>
<dbReference type="GO" id="GO:0003723">
    <property type="term" value="F:RNA binding"/>
    <property type="evidence" value="ECO:0007669"/>
    <property type="project" value="UniProtKB-UniRule"/>
</dbReference>
<dbReference type="EC" id="3.6.4.13" evidence="6"/>
<evidence type="ECO:0000256" key="3">
    <source>
        <dbReference type="ARBA" id="ARBA00022806"/>
    </source>
</evidence>
<dbReference type="GO" id="GO:0003724">
    <property type="term" value="F:RNA helicase activity"/>
    <property type="evidence" value="ECO:0007669"/>
    <property type="project" value="UniProtKB-EC"/>
</dbReference>
<evidence type="ECO:0000313" key="11">
    <source>
        <dbReference type="Proteomes" id="UP001202328"/>
    </source>
</evidence>
<dbReference type="InterPro" id="IPR011545">
    <property type="entry name" value="DEAD/DEAH_box_helicase_dom"/>
</dbReference>
<comment type="catalytic activity">
    <reaction evidence="6">
        <text>ATP + H2O = ADP + phosphate + H(+)</text>
        <dbReference type="Rhea" id="RHEA:13065"/>
        <dbReference type="ChEBI" id="CHEBI:15377"/>
        <dbReference type="ChEBI" id="CHEBI:15378"/>
        <dbReference type="ChEBI" id="CHEBI:30616"/>
        <dbReference type="ChEBI" id="CHEBI:43474"/>
        <dbReference type="ChEBI" id="CHEBI:456216"/>
        <dbReference type="EC" id="3.6.4.13"/>
    </reaction>
</comment>
<evidence type="ECO:0000259" key="8">
    <source>
        <dbReference type="PROSITE" id="PS51192"/>
    </source>
</evidence>
<feature type="region of interest" description="Disordered" evidence="7">
    <location>
        <begin position="1"/>
        <end position="48"/>
    </location>
</feature>
<dbReference type="PANTHER" id="PTHR24031">
    <property type="entry name" value="RNA HELICASE"/>
    <property type="match status" value="1"/>
</dbReference>
<name>A0AAD4XRF1_9MAGN</name>
<reference evidence="10" key="1">
    <citation type="submission" date="2022-04" db="EMBL/GenBank/DDBJ databases">
        <title>A functionally conserved STORR gene fusion in Papaver species that diverged 16.8 million years ago.</title>
        <authorList>
            <person name="Catania T."/>
        </authorList>
    </citation>
    <scope>NUCLEOTIDE SEQUENCE</scope>
    <source>
        <strain evidence="10">S-188037</strain>
    </source>
</reference>
<comment type="domain">
    <text evidence="6">The Q motif is unique to and characteristic of the DEAD box family of RNA helicases and controls ATP binding and hydrolysis.</text>
</comment>
<dbReference type="GO" id="GO:0005524">
    <property type="term" value="F:ATP binding"/>
    <property type="evidence" value="ECO:0007669"/>
    <property type="project" value="UniProtKB-UniRule"/>
</dbReference>
<keyword evidence="11" id="KW-1185">Reference proteome</keyword>
<evidence type="ECO:0000313" key="10">
    <source>
        <dbReference type="EMBL" id="KAI3936802.1"/>
    </source>
</evidence>
<comment type="similarity">
    <text evidence="6">Belongs to the DEAD box helicase family.</text>
</comment>
<dbReference type="Pfam" id="PF00270">
    <property type="entry name" value="DEAD"/>
    <property type="match status" value="1"/>
</dbReference>
<sequence length="261" mass="28488">MAETAGGNGSDNLANGLDGPDEDEPDSRKGDQSEFENSGHGGYDLNMEYVENGGRESNHMLHHLPAIDYNNEKIKEEDEEEEVKTWEELGLDPRLISALNKNGIDKTTPIQISGIPLILEGKDVVARAKTGSGKTYAYLLPLPQKLFSDTGASKKTAPTAMILVPTRELCQQVYEEVLSLIAACKVQLKVVQVTSSMAGKDLAALAGPPDILVSTPACISTCLQSDALKANSIQEFLQLLVLDELFVFRRTFFCHMVMKMT</sequence>
<gene>
    <name evidence="10" type="ORF">MKW98_021664</name>
</gene>
<keyword evidence="3 6" id="KW-0347">Helicase</keyword>
<comment type="caution">
    <text evidence="10">The sequence shown here is derived from an EMBL/GenBank/DDBJ whole genome shotgun (WGS) entry which is preliminary data.</text>
</comment>
<keyword evidence="4 6" id="KW-0067">ATP-binding</keyword>